<evidence type="ECO:0000256" key="1">
    <source>
        <dbReference type="SAM" id="Phobius"/>
    </source>
</evidence>
<dbReference type="InterPro" id="IPR002656">
    <property type="entry name" value="Acyl_transf_3_dom"/>
</dbReference>
<feature type="transmembrane region" description="Helical" evidence="1">
    <location>
        <begin position="326"/>
        <end position="347"/>
    </location>
</feature>
<proteinExistence type="predicted"/>
<feature type="transmembrane region" description="Helical" evidence="1">
    <location>
        <begin position="42"/>
        <end position="64"/>
    </location>
</feature>
<sequence length="371" mass="41733">MATCKQKNLESIQALRGLAAMLVMLFHYGISLNLNAENKLAILLSHGWSGVDMFFVVSGFIAAYTVSIDDKGLRASIEYLIKRLIRIVPLYYLVTILSAGHSIESFIETGKSLLFIPIGGLPPDGWGPGYGGARVGQGWTLNYEMYFYLVVAISMVFGRAKWLFTTGFIALVVLTPFAFFSVPENYGFAGFYFNHQYVNLMTNPIVLEFIFGVAVFFIYKNMGNKMSLVWGGAIVASVLYFCVNLYSPFYFSSRIYAWGIPSAILIVALLKLEKMTKIKFPNAILQLGNISFSVYLLHEGVFGILSKIIKHASGNEKIYSHLSARFILFSLSIFFTVYLSTLSYKYLEKKLYTKLKQMLLPTQINNEKQPV</sequence>
<reference evidence="3 4" key="1">
    <citation type="submission" date="2012-11" db="EMBL/GenBank/DDBJ databases">
        <authorList>
            <person name="Linke B."/>
        </authorList>
    </citation>
    <scope>NUCLEOTIDE SEQUENCE [LARGE SCALE GENOMIC DNA]</scope>
    <source>
        <strain evidence="4">CFBP 1232</strain>
    </source>
</reference>
<comment type="caution">
    <text evidence="3">The sequence shown here is derived from an EMBL/GenBank/DDBJ whole genome shotgun (WGS) entry which is preliminary data.</text>
</comment>
<dbReference type="GO" id="GO:0016747">
    <property type="term" value="F:acyltransferase activity, transferring groups other than amino-acyl groups"/>
    <property type="evidence" value="ECO:0007669"/>
    <property type="project" value="InterPro"/>
</dbReference>
<protein>
    <submittedName>
        <fullName evidence="3">Acyltransferase 3</fullName>
        <ecNumber evidence="3">2.3.1.-</ecNumber>
    </submittedName>
</protein>
<evidence type="ECO:0000259" key="2">
    <source>
        <dbReference type="Pfam" id="PF01757"/>
    </source>
</evidence>
<dbReference type="PANTHER" id="PTHR23028">
    <property type="entry name" value="ACETYLTRANSFERASE"/>
    <property type="match status" value="1"/>
</dbReference>
<reference evidence="3 4" key="2">
    <citation type="submission" date="2013-04" db="EMBL/GenBank/DDBJ databases">
        <title>Comparative genomics of 12 strains of Erwinia amylovora identifies a pan-genome with a large conserved core and provides insights into host specificity.</title>
        <authorList>
            <person name="Mann R.A."/>
            <person name="Smits T.H.M."/>
            <person name="Buehlmann A."/>
            <person name="Blom J."/>
            <person name="Goesmann A."/>
            <person name="Frey J.E."/>
            <person name="Plummer K.M."/>
            <person name="Beer S.V."/>
            <person name="Luck J."/>
            <person name="Duffy B."/>
            <person name="Rodoni B."/>
        </authorList>
    </citation>
    <scope>NUCLEOTIDE SEQUENCE [LARGE SCALE GENOMIC DNA]</scope>
    <source>
        <strain evidence="4">CFBP 1232</strain>
    </source>
</reference>
<dbReference type="GO" id="GO:0016020">
    <property type="term" value="C:membrane"/>
    <property type="evidence" value="ECO:0007669"/>
    <property type="project" value="TreeGrafter"/>
</dbReference>
<feature type="transmembrane region" description="Helical" evidence="1">
    <location>
        <begin position="284"/>
        <end position="306"/>
    </location>
</feature>
<gene>
    <name evidence="3" type="ORF">BN437_3388</name>
</gene>
<evidence type="ECO:0000313" key="4">
    <source>
        <dbReference type="Proteomes" id="UP000013111"/>
    </source>
</evidence>
<keyword evidence="1" id="KW-0472">Membrane</keyword>
<keyword evidence="3" id="KW-0012">Acyltransferase</keyword>
<feature type="transmembrane region" description="Helical" evidence="1">
    <location>
        <begin position="228"/>
        <end position="249"/>
    </location>
</feature>
<keyword evidence="1" id="KW-1133">Transmembrane helix</keyword>
<dbReference type="EMBL" id="CAPB01000039">
    <property type="protein sequence ID" value="CCO95289.1"/>
    <property type="molecule type" value="Genomic_DNA"/>
</dbReference>
<dbReference type="InterPro" id="IPR050879">
    <property type="entry name" value="Acyltransferase_3"/>
</dbReference>
<feature type="transmembrane region" description="Helical" evidence="1">
    <location>
        <begin position="200"/>
        <end position="219"/>
    </location>
</feature>
<dbReference type="EC" id="2.3.1.-" evidence="3"/>
<keyword evidence="1" id="KW-0812">Transmembrane</keyword>
<evidence type="ECO:0000313" key="3">
    <source>
        <dbReference type="EMBL" id="CCO95289.1"/>
    </source>
</evidence>
<name>A0A831A4V3_ERWAM</name>
<dbReference type="PANTHER" id="PTHR23028:SF131">
    <property type="entry name" value="BLR2367 PROTEIN"/>
    <property type="match status" value="1"/>
</dbReference>
<feature type="transmembrane region" description="Helical" evidence="1">
    <location>
        <begin position="84"/>
        <end position="103"/>
    </location>
</feature>
<dbReference type="GO" id="GO:0000271">
    <property type="term" value="P:polysaccharide biosynthetic process"/>
    <property type="evidence" value="ECO:0007669"/>
    <property type="project" value="TreeGrafter"/>
</dbReference>
<dbReference type="GeneID" id="97607397"/>
<feature type="transmembrane region" description="Helical" evidence="1">
    <location>
        <begin position="162"/>
        <end position="180"/>
    </location>
</feature>
<accession>A0A831A4V3</accession>
<keyword evidence="3" id="KW-0808">Transferase</keyword>
<feature type="domain" description="Acyltransferase 3" evidence="2">
    <location>
        <begin position="10"/>
        <end position="342"/>
    </location>
</feature>
<dbReference type="RefSeq" id="WP_004160368.1">
    <property type="nucleotide sequence ID" value="NZ_BAYW01000018.1"/>
</dbReference>
<dbReference type="Pfam" id="PF01757">
    <property type="entry name" value="Acyl_transf_3"/>
    <property type="match status" value="1"/>
</dbReference>
<feature type="transmembrane region" description="Helical" evidence="1">
    <location>
        <begin position="139"/>
        <end position="157"/>
    </location>
</feature>
<feature type="transmembrane region" description="Helical" evidence="1">
    <location>
        <begin position="12"/>
        <end position="30"/>
    </location>
</feature>
<dbReference type="Proteomes" id="UP000013111">
    <property type="component" value="Unassembled WGS sequence"/>
</dbReference>
<dbReference type="AlphaFoldDB" id="A0A831A4V3"/>
<organism evidence="3 4">
    <name type="scientific">Erwinia amylovora NBRC 12687 = CFBP 1232</name>
    <dbReference type="NCBI Taxonomy" id="1219359"/>
    <lineage>
        <taxon>Bacteria</taxon>
        <taxon>Pseudomonadati</taxon>
        <taxon>Pseudomonadota</taxon>
        <taxon>Gammaproteobacteria</taxon>
        <taxon>Enterobacterales</taxon>
        <taxon>Erwiniaceae</taxon>
        <taxon>Erwinia</taxon>
    </lineage>
</organism>
<feature type="transmembrane region" description="Helical" evidence="1">
    <location>
        <begin position="255"/>
        <end position="272"/>
    </location>
</feature>